<reference evidence="1" key="1">
    <citation type="submission" date="2015-12" db="EMBL/GenBank/DDBJ databases">
        <title>Gene expression during late stages of embryo sac development: a critical building block for successful pollen-pistil interactions.</title>
        <authorList>
            <person name="Liu Y."/>
            <person name="Joly V."/>
            <person name="Sabar M."/>
            <person name="Matton D.P."/>
        </authorList>
    </citation>
    <scope>NUCLEOTIDE SEQUENCE</scope>
</reference>
<evidence type="ECO:0000313" key="1">
    <source>
        <dbReference type="EMBL" id="JAP13087.1"/>
    </source>
</evidence>
<protein>
    <submittedName>
        <fullName evidence="1">Putative ovule protein</fullName>
    </submittedName>
</protein>
<sequence length="109" mass="12349">MLVSKKQIKHPSFCDTVELPYNSSIPQVGSEQGGAYRVHKPPLPCTQTTPTFVRLERLFLIETQLDKREDNHAMAAKSPVACKRESLSCMPSRDLPRQDTGKTNITKHW</sequence>
<dbReference type="EMBL" id="GEDG01028577">
    <property type="protein sequence ID" value="JAP13087.1"/>
    <property type="molecule type" value="Transcribed_RNA"/>
</dbReference>
<name>A0A0V0GY81_SOLCH</name>
<dbReference type="AlphaFoldDB" id="A0A0V0GY81"/>
<proteinExistence type="predicted"/>
<organism evidence="1">
    <name type="scientific">Solanum chacoense</name>
    <name type="common">Chaco potato</name>
    <dbReference type="NCBI Taxonomy" id="4108"/>
    <lineage>
        <taxon>Eukaryota</taxon>
        <taxon>Viridiplantae</taxon>
        <taxon>Streptophyta</taxon>
        <taxon>Embryophyta</taxon>
        <taxon>Tracheophyta</taxon>
        <taxon>Spermatophyta</taxon>
        <taxon>Magnoliopsida</taxon>
        <taxon>eudicotyledons</taxon>
        <taxon>Gunneridae</taxon>
        <taxon>Pentapetalae</taxon>
        <taxon>asterids</taxon>
        <taxon>lamiids</taxon>
        <taxon>Solanales</taxon>
        <taxon>Solanaceae</taxon>
        <taxon>Solanoideae</taxon>
        <taxon>Solaneae</taxon>
        <taxon>Solanum</taxon>
    </lineage>
</organism>
<accession>A0A0V0GY81</accession>